<dbReference type="eggNOG" id="KOG0752">
    <property type="taxonomic scope" value="Eukaryota"/>
</dbReference>
<protein>
    <submittedName>
        <fullName evidence="12">Protein brittle-1</fullName>
    </submittedName>
</protein>
<keyword evidence="5" id="KW-0690">Ribosome biogenesis</keyword>
<gene>
    <name evidence="12" type="ORF">L484_022391</name>
</gene>
<dbReference type="InterPro" id="IPR007023">
    <property type="entry name" value="Ribosom_reg"/>
</dbReference>
<keyword evidence="7" id="KW-0677">Repeat</keyword>
<dbReference type="Pfam" id="PF00153">
    <property type="entry name" value="Mito_carr"/>
    <property type="match status" value="3"/>
</dbReference>
<evidence type="ECO:0000256" key="1">
    <source>
        <dbReference type="ARBA" id="ARBA00004123"/>
    </source>
</evidence>
<dbReference type="STRING" id="981085.W9QTB7"/>
<sequence length="819" mass="90662">METEPQFQIELGNLMAFDLHHNFPSPPSSREELVKECLKRGTELVQAIANTLFNLPSTVDVDGPLVKLPLPTTRLPREKPLFAERALRLRVGSKSCKGQGFKRRNWASRRFAFTRRRVFARARKKKEEEERRLCKWLAASFVIRLPKPKPPTKWEVFAKARGIKNRKKDKIVYDEQTGTWKRRYGYDRANDEDKVPIIDAKITDEPGEDPFAKKRADKKKKIEKQEKNRSQNLKEAAKAGALPSHVQLAATALPITGSQVVPKKVTKEELGNVAGMAATSTASGGKFDKKLPGEKPAKHKGKYRKFLPVVEGKGMGSQERAQTEKVLNKLFSKNSHEMLNVNKAVNMYNVKKEKKRKNKEGKSSPSSSKLKPKKTLKKKPLNKGSSKKGKAKLKVVLNRLGTEENSSISSLGLMGRRKSTDVEHGNKDVTFSSCVINIHQLSSDERSYSTGGLFASVGQVGMEFGISLNPQNPSGSRVKLPNAKSYMKYVTIHESGYQIRLAPELERGKALEVGEEKVTVKRKKGDGLKLRMKIGNDSLRRLMSGGIAGAVSRSAVAPLETIKTHLMVGSCGQSAAEVFQSIMKTEGWKGLYRGNLVNVIRVAPNKAIELFAYDTVKKYLTPKLGENNKILVPASLIAGAVAGFSSTFCTYPLELLKTRLTVQRGVYKNSLHALMKIAGEEGAAELYRGLIPSLIGVIPYAATNYFAYDTLRKAYKKAFNQDEIGNVTTLLMGSAAAVVSSCATFPLEVARKQIQAGAFSGRQYKNMLHALVSILEREGIPGLYRGLGPSCMKLVPAAGISFMCYEACKRVMIEKKELV</sequence>
<evidence type="ECO:0000313" key="12">
    <source>
        <dbReference type="EMBL" id="EXB53735.1"/>
    </source>
</evidence>
<evidence type="ECO:0000256" key="6">
    <source>
        <dbReference type="ARBA" id="ARBA00022692"/>
    </source>
</evidence>
<dbReference type="Pfam" id="PF04939">
    <property type="entry name" value="RRS1"/>
    <property type="match status" value="2"/>
</dbReference>
<feature type="repeat" description="Solcar" evidence="10">
    <location>
        <begin position="536"/>
        <end position="619"/>
    </location>
</feature>
<comment type="similarity">
    <text evidence="3">Belongs to the RRS1 family.</text>
</comment>
<dbReference type="Gene3D" id="1.50.40.10">
    <property type="entry name" value="Mitochondrial carrier domain"/>
    <property type="match status" value="1"/>
</dbReference>
<feature type="compositionally biased region" description="Basic residues" evidence="11">
    <location>
        <begin position="370"/>
        <end position="392"/>
    </location>
</feature>
<dbReference type="SUPFAM" id="SSF103506">
    <property type="entry name" value="Mitochondrial carrier"/>
    <property type="match status" value="1"/>
</dbReference>
<evidence type="ECO:0000256" key="2">
    <source>
        <dbReference type="ARBA" id="ARBA00004141"/>
    </source>
</evidence>
<evidence type="ECO:0000256" key="4">
    <source>
        <dbReference type="ARBA" id="ARBA00022448"/>
    </source>
</evidence>
<dbReference type="GO" id="GO:0055085">
    <property type="term" value="P:transmembrane transport"/>
    <property type="evidence" value="ECO:0007669"/>
    <property type="project" value="InterPro"/>
</dbReference>
<evidence type="ECO:0000256" key="7">
    <source>
        <dbReference type="ARBA" id="ARBA00022737"/>
    </source>
</evidence>
<evidence type="ECO:0000256" key="9">
    <source>
        <dbReference type="ARBA" id="ARBA00023242"/>
    </source>
</evidence>
<dbReference type="InterPro" id="IPR018108">
    <property type="entry name" value="MCP_transmembrane"/>
</dbReference>
<comment type="subcellular location">
    <subcellularLocation>
        <location evidence="2">Membrane</location>
        <topology evidence="2">Multi-pass membrane protein</topology>
    </subcellularLocation>
    <subcellularLocation>
        <location evidence="1">Nucleus</location>
    </subcellularLocation>
</comment>
<dbReference type="InterPro" id="IPR002067">
    <property type="entry name" value="MCP"/>
</dbReference>
<evidence type="ECO:0000313" key="13">
    <source>
        <dbReference type="Proteomes" id="UP000030645"/>
    </source>
</evidence>
<feature type="compositionally biased region" description="Basic and acidic residues" evidence="11">
    <location>
        <begin position="203"/>
        <end position="214"/>
    </location>
</feature>
<keyword evidence="13" id="KW-1185">Reference proteome</keyword>
<feature type="region of interest" description="Disordered" evidence="11">
    <location>
        <begin position="277"/>
        <end position="300"/>
    </location>
</feature>
<feature type="region of interest" description="Disordered" evidence="11">
    <location>
        <begin position="203"/>
        <end position="239"/>
    </location>
</feature>
<dbReference type="GO" id="GO:0042254">
    <property type="term" value="P:ribosome biogenesis"/>
    <property type="evidence" value="ECO:0007669"/>
    <property type="project" value="UniProtKB-KW"/>
</dbReference>
<feature type="compositionally biased region" description="Basic and acidic residues" evidence="11">
    <location>
        <begin position="286"/>
        <end position="296"/>
    </location>
</feature>
<dbReference type="GO" id="GO:0005634">
    <property type="term" value="C:nucleus"/>
    <property type="evidence" value="ECO:0007669"/>
    <property type="project" value="UniProtKB-SubCell"/>
</dbReference>
<dbReference type="Proteomes" id="UP000030645">
    <property type="component" value="Unassembled WGS sequence"/>
</dbReference>
<accession>W9QTB7</accession>
<evidence type="ECO:0000256" key="5">
    <source>
        <dbReference type="ARBA" id="ARBA00022517"/>
    </source>
</evidence>
<keyword evidence="9" id="KW-0539">Nucleus</keyword>
<reference evidence="13" key="1">
    <citation type="submission" date="2013-01" db="EMBL/GenBank/DDBJ databases">
        <title>Draft Genome Sequence of a Mulberry Tree, Morus notabilis C.K. Schneid.</title>
        <authorList>
            <person name="He N."/>
            <person name="Zhao S."/>
        </authorList>
    </citation>
    <scope>NUCLEOTIDE SEQUENCE</scope>
</reference>
<dbReference type="PROSITE" id="PS50920">
    <property type="entry name" value="SOLCAR"/>
    <property type="match status" value="3"/>
</dbReference>
<keyword evidence="8 10" id="KW-0472">Membrane</keyword>
<dbReference type="PRINTS" id="PR00926">
    <property type="entry name" value="MITOCARRIER"/>
</dbReference>
<organism evidence="12 13">
    <name type="scientific">Morus notabilis</name>
    <dbReference type="NCBI Taxonomy" id="981085"/>
    <lineage>
        <taxon>Eukaryota</taxon>
        <taxon>Viridiplantae</taxon>
        <taxon>Streptophyta</taxon>
        <taxon>Embryophyta</taxon>
        <taxon>Tracheophyta</taxon>
        <taxon>Spermatophyta</taxon>
        <taxon>Magnoliopsida</taxon>
        <taxon>eudicotyledons</taxon>
        <taxon>Gunneridae</taxon>
        <taxon>Pentapetalae</taxon>
        <taxon>rosids</taxon>
        <taxon>fabids</taxon>
        <taxon>Rosales</taxon>
        <taxon>Moraceae</taxon>
        <taxon>Moreae</taxon>
        <taxon>Morus</taxon>
    </lineage>
</organism>
<proteinExistence type="inferred from homology"/>
<evidence type="ECO:0000256" key="3">
    <source>
        <dbReference type="ARBA" id="ARBA00010077"/>
    </source>
</evidence>
<dbReference type="GO" id="GO:0016020">
    <property type="term" value="C:membrane"/>
    <property type="evidence" value="ECO:0007669"/>
    <property type="project" value="UniProtKB-SubCell"/>
</dbReference>
<dbReference type="AlphaFoldDB" id="W9QTB7"/>
<evidence type="ECO:0000256" key="10">
    <source>
        <dbReference type="PROSITE-ProRule" id="PRU00282"/>
    </source>
</evidence>
<dbReference type="EMBL" id="KE344110">
    <property type="protein sequence ID" value="EXB53735.1"/>
    <property type="molecule type" value="Genomic_DNA"/>
</dbReference>
<evidence type="ECO:0000256" key="8">
    <source>
        <dbReference type="ARBA" id="ARBA00023136"/>
    </source>
</evidence>
<evidence type="ECO:0000256" key="11">
    <source>
        <dbReference type="SAM" id="MobiDB-lite"/>
    </source>
</evidence>
<dbReference type="InterPro" id="IPR023395">
    <property type="entry name" value="MCP_dom_sf"/>
</dbReference>
<keyword evidence="6 10" id="KW-0812">Transmembrane</keyword>
<name>W9QTB7_9ROSA</name>
<feature type="repeat" description="Solcar" evidence="10">
    <location>
        <begin position="630"/>
        <end position="714"/>
    </location>
</feature>
<dbReference type="eggNOG" id="KOG1765">
    <property type="taxonomic scope" value="Eukaryota"/>
</dbReference>
<feature type="repeat" description="Solcar" evidence="10">
    <location>
        <begin position="724"/>
        <end position="811"/>
    </location>
</feature>
<feature type="region of interest" description="Disordered" evidence="11">
    <location>
        <begin position="342"/>
        <end position="392"/>
    </location>
</feature>
<dbReference type="PANTHER" id="PTHR24089">
    <property type="entry name" value="SOLUTE CARRIER FAMILY 25"/>
    <property type="match status" value="1"/>
</dbReference>
<keyword evidence="4" id="KW-0813">Transport</keyword>